<dbReference type="SUPFAM" id="SSF141259">
    <property type="entry name" value="CarD-like"/>
    <property type="match status" value="1"/>
</dbReference>
<dbReference type="OrthoDB" id="9786074at2"/>
<dbReference type="EMBL" id="CP003344">
    <property type="protein sequence ID" value="AGA68928.1"/>
    <property type="molecule type" value="Genomic_DNA"/>
</dbReference>
<dbReference type="Pfam" id="PF02559">
    <property type="entry name" value="CarD_TRCF_RID"/>
    <property type="match status" value="1"/>
</dbReference>
<sequence length="164" mass="19013">MFKINQYIVYNSMGVYKIVDIRTEELITNEKIQYYVLEPAFKDNMTIKIPVGNDKVLMRGVISKEDAVSVIEAMPKTETVWISNNKARTDSFMKALRSNECGQLVELIKLLHEEKVERTSLGKKLWKKDEDIMKVAERNLYEEFAIALKISPAEVLPFIREHVS</sequence>
<keyword evidence="3" id="KW-1185">Reference proteome</keyword>
<reference evidence="3" key="1">
    <citation type="submission" date="2012-02" db="EMBL/GenBank/DDBJ databases">
        <title>Complete sequence of Desulfitobacterium dichloroeliminans LMG P-21439.</title>
        <authorList>
            <person name="Lucas S."/>
            <person name="Han J."/>
            <person name="Lapidus A."/>
            <person name="Cheng J.-F."/>
            <person name="Goodwin L."/>
            <person name="Pitluck S."/>
            <person name="Peters L."/>
            <person name="Ovchinnikova G."/>
            <person name="Teshima H."/>
            <person name="Detter J.C."/>
            <person name="Han C."/>
            <person name="Tapia R."/>
            <person name="Land M."/>
            <person name="Hauser L."/>
            <person name="Kyrpides N."/>
            <person name="Ivanova N."/>
            <person name="Pagani I."/>
            <person name="Kruse T."/>
            <person name="de Vos W.M."/>
            <person name="Boon N."/>
            <person name="Smidt H."/>
            <person name="Woyke T."/>
        </authorList>
    </citation>
    <scope>NUCLEOTIDE SEQUENCE [LARGE SCALE GENOMIC DNA]</scope>
    <source>
        <strain evidence="3">LMG P-21439 / DCA1</strain>
    </source>
</reference>
<dbReference type="RefSeq" id="WP_015261921.1">
    <property type="nucleotide sequence ID" value="NC_019903.1"/>
</dbReference>
<protein>
    <submittedName>
        <fullName evidence="2">CarD-like transcriptional regulator</fullName>
    </submittedName>
</protein>
<dbReference type="Gene3D" id="1.20.58.1290">
    <property type="entry name" value="CarD-like, C-terminal domain"/>
    <property type="match status" value="1"/>
</dbReference>
<evidence type="ECO:0000313" key="3">
    <source>
        <dbReference type="Proteomes" id="UP000010797"/>
    </source>
</evidence>
<organism evidence="2 3">
    <name type="scientific">Desulfitobacterium dichloroeliminans (strain LMG P-21439 / DCA1)</name>
    <dbReference type="NCBI Taxonomy" id="871963"/>
    <lineage>
        <taxon>Bacteria</taxon>
        <taxon>Bacillati</taxon>
        <taxon>Bacillota</taxon>
        <taxon>Clostridia</taxon>
        <taxon>Eubacteriales</taxon>
        <taxon>Desulfitobacteriaceae</taxon>
        <taxon>Desulfitobacterium</taxon>
    </lineage>
</organism>
<dbReference type="GO" id="GO:0009303">
    <property type="term" value="P:rRNA transcription"/>
    <property type="evidence" value="ECO:0007669"/>
    <property type="project" value="TreeGrafter"/>
</dbReference>
<dbReference type="STRING" id="871963.Desdi_1429"/>
<evidence type="ECO:0000313" key="2">
    <source>
        <dbReference type="EMBL" id="AGA68928.1"/>
    </source>
</evidence>
<dbReference type="HOGENOM" id="CLU_048259_2_1_9"/>
<dbReference type="InterPro" id="IPR003711">
    <property type="entry name" value="CarD-like/TRCF_RID"/>
</dbReference>
<dbReference type="SMART" id="SM01058">
    <property type="entry name" value="CarD_TRCF"/>
    <property type="match status" value="1"/>
</dbReference>
<evidence type="ECO:0000259" key="1">
    <source>
        <dbReference type="SMART" id="SM01058"/>
    </source>
</evidence>
<dbReference type="InterPro" id="IPR042215">
    <property type="entry name" value="CarD-like_C"/>
</dbReference>
<accession>L0F7J3</accession>
<feature type="domain" description="CarD-like/TRCF RNAP-interacting" evidence="1">
    <location>
        <begin position="1"/>
        <end position="112"/>
    </location>
</feature>
<dbReference type="PANTHER" id="PTHR38447">
    <property type="entry name" value="TRANSCRIPTION FACTOR YDEB-RELATED"/>
    <property type="match status" value="1"/>
</dbReference>
<dbReference type="InterPro" id="IPR036101">
    <property type="entry name" value="CarD-like/TRCF_RID_sf"/>
</dbReference>
<dbReference type="Proteomes" id="UP000010797">
    <property type="component" value="Chromosome"/>
</dbReference>
<dbReference type="InterPro" id="IPR052531">
    <property type="entry name" value="CarD-like_regulator"/>
</dbReference>
<proteinExistence type="predicted"/>
<dbReference type="Gene3D" id="2.40.10.170">
    <property type="match status" value="1"/>
</dbReference>
<dbReference type="PANTHER" id="PTHR38447:SF1">
    <property type="entry name" value="RNA POLYMERASE-BINDING TRANSCRIPTION FACTOR CARD"/>
    <property type="match status" value="1"/>
</dbReference>
<dbReference type="eggNOG" id="COG1329">
    <property type="taxonomic scope" value="Bacteria"/>
</dbReference>
<name>L0F7J3_DESDL</name>
<dbReference type="AlphaFoldDB" id="L0F7J3"/>
<gene>
    <name evidence="2" type="ordered locus">Desdi_1429</name>
</gene>
<dbReference type="KEGG" id="ddl:Desdi_1429"/>